<evidence type="ECO:0000256" key="2">
    <source>
        <dbReference type="ARBA" id="ARBA00005417"/>
    </source>
</evidence>
<evidence type="ECO:0000256" key="8">
    <source>
        <dbReference type="ARBA" id="ARBA00022967"/>
    </source>
</evidence>
<gene>
    <name evidence="12" type="ORF">FM038_000705</name>
</gene>
<dbReference type="InterPro" id="IPR050095">
    <property type="entry name" value="ECF_ABC_transporter_ATP-bd"/>
</dbReference>
<dbReference type="Gene3D" id="3.40.50.300">
    <property type="entry name" value="P-loop containing nucleotide triphosphate hydrolases"/>
    <property type="match status" value="2"/>
</dbReference>
<keyword evidence="5" id="KW-0677">Repeat</keyword>
<evidence type="ECO:0000259" key="11">
    <source>
        <dbReference type="PROSITE" id="PS50893"/>
    </source>
</evidence>
<dbReference type="PROSITE" id="PS50893">
    <property type="entry name" value="ABC_TRANSPORTER_2"/>
    <property type="match status" value="2"/>
</dbReference>
<comment type="function">
    <text evidence="10">Probably part of an ABC transporter complex. Responsible for energy coupling to the transport system.</text>
</comment>
<feature type="domain" description="ABC transporter" evidence="11">
    <location>
        <begin position="232"/>
        <end position="449"/>
    </location>
</feature>
<keyword evidence="8" id="KW-1278">Translocase</keyword>
<sequence>MDDLLCLTNLSFRYGSDHSFILDEVNLSIGAGECHCINGPTGSGKSTLLNVIMGTLFRPYEGEILASEGLAIGLVMQDPHAQFIRQSVGAEVAFALENLAVPSELMLDKVQCALRRVGLFVSLDTSIETLSLGQKYRLMIAAQLVFNPNILLLDEPWAQLDDLGVSELISVLQGLKSTGVSIILVEHNPDVFSDLVDQFWLLDKGKLKSGCSKQDSIQFAYSPACQVGKSYLEIEPLSYQFANHEPLFVCSEHLQLFSGEIVALVGDNGTGKSSLLKSLAGMQPQSSALPLSVLGRKPKLGIYGSEIGLLFQRPCRQLFEMTVLEELQFSLKRFDLPLENADQVLQEMDLKHLSSHSPHTLSYGQQHLVALASISAYRPKVLLLDDPFAGLDQLYTCRVWQQLIALSKRGTAILLTSHRRLPHTPVSRYWNLKNGELLAERPVMDAAHVG</sequence>
<dbReference type="PANTHER" id="PTHR43553">
    <property type="entry name" value="HEAVY METAL TRANSPORTER"/>
    <property type="match status" value="1"/>
</dbReference>
<dbReference type="SMART" id="SM00382">
    <property type="entry name" value="AAA"/>
    <property type="match status" value="2"/>
</dbReference>
<reference evidence="12" key="1">
    <citation type="submission" date="2021-07" db="EMBL/GenBank/DDBJ databases">
        <title>Shewanella sp. YLB-07 whole genome sequence.</title>
        <authorList>
            <person name="Yu L."/>
        </authorList>
    </citation>
    <scope>NUCLEOTIDE SEQUENCE</scope>
    <source>
        <strain evidence="12">YLB-08</strain>
    </source>
</reference>
<accession>A0ABX6V0G2</accession>
<evidence type="ECO:0000313" key="12">
    <source>
        <dbReference type="EMBL" id="QPG56110.1"/>
    </source>
</evidence>
<keyword evidence="4" id="KW-1003">Cell membrane</keyword>
<dbReference type="Proteomes" id="UP000316416">
    <property type="component" value="Chromosome"/>
</dbReference>
<evidence type="ECO:0000256" key="5">
    <source>
        <dbReference type="ARBA" id="ARBA00022737"/>
    </source>
</evidence>
<evidence type="ECO:0000256" key="3">
    <source>
        <dbReference type="ARBA" id="ARBA00022448"/>
    </source>
</evidence>
<keyword evidence="9" id="KW-0472">Membrane</keyword>
<comment type="similarity">
    <text evidence="2">Belongs to the ABC transporter superfamily.</text>
</comment>
<protein>
    <submittedName>
        <fullName evidence="12">ATP-binding cassette domain-containing protein</fullName>
    </submittedName>
</protein>
<evidence type="ECO:0000256" key="7">
    <source>
        <dbReference type="ARBA" id="ARBA00022840"/>
    </source>
</evidence>
<keyword evidence="3" id="KW-0813">Transport</keyword>
<feature type="domain" description="ABC transporter" evidence="11">
    <location>
        <begin position="5"/>
        <end position="229"/>
    </location>
</feature>
<dbReference type="GO" id="GO:0005524">
    <property type="term" value="F:ATP binding"/>
    <property type="evidence" value="ECO:0007669"/>
    <property type="project" value="UniProtKB-KW"/>
</dbReference>
<dbReference type="InterPro" id="IPR003439">
    <property type="entry name" value="ABC_transporter-like_ATP-bd"/>
</dbReference>
<proteinExistence type="inferred from homology"/>
<keyword evidence="7 12" id="KW-0067">ATP-binding</keyword>
<dbReference type="SUPFAM" id="SSF52540">
    <property type="entry name" value="P-loop containing nucleoside triphosphate hydrolases"/>
    <property type="match status" value="2"/>
</dbReference>
<keyword evidence="13" id="KW-1185">Reference proteome</keyword>
<dbReference type="RefSeq" id="WP_142873134.1">
    <property type="nucleotide sequence ID" value="NZ_CP045503.2"/>
</dbReference>
<evidence type="ECO:0000256" key="4">
    <source>
        <dbReference type="ARBA" id="ARBA00022475"/>
    </source>
</evidence>
<organism evidence="12 13">
    <name type="scientific">Shewanella eurypsychrophilus</name>
    <dbReference type="NCBI Taxonomy" id="2593656"/>
    <lineage>
        <taxon>Bacteria</taxon>
        <taxon>Pseudomonadati</taxon>
        <taxon>Pseudomonadota</taxon>
        <taxon>Gammaproteobacteria</taxon>
        <taxon>Alteromonadales</taxon>
        <taxon>Shewanellaceae</taxon>
        <taxon>Shewanella</taxon>
    </lineage>
</organism>
<name>A0ABX6V0G2_9GAMM</name>
<dbReference type="EMBL" id="CP045503">
    <property type="protein sequence ID" value="QPG56110.1"/>
    <property type="molecule type" value="Genomic_DNA"/>
</dbReference>
<keyword evidence="6" id="KW-0547">Nucleotide-binding</keyword>
<dbReference type="InterPro" id="IPR003593">
    <property type="entry name" value="AAA+_ATPase"/>
</dbReference>
<dbReference type="InterPro" id="IPR015856">
    <property type="entry name" value="ABC_transpr_CbiO/EcfA_su"/>
</dbReference>
<dbReference type="CDD" id="cd03225">
    <property type="entry name" value="ABC_cobalt_CbiO_domain1"/>
    <property type="match status" value="2"/>
</dbReference>
<dbReference type="Pfam" id="PF00005">
    <property type="entry name" value="ABC_tran"/>
    <property type="match status" value="2"/>
</dbReference>
<dbReference type="InterPro" id="IPR027417">
    <property type="entry name" value="P-loop_NTPase"/>
</dbReference>
<evidence type="ECO:0000256" key="9">
    <source>
        <dbReference type="ARBA" id="ARBA00023136"/>
    </source>
</evidence>
<evidence type="ECO:0000256" key="6">
    <source>
        <dbReference type="ARBA" id="ARBA00022741"/>
    </source>
</evidence>
<evidence type="ECO:0000256" key="10">
    <source>
        <dbReference type="ARBA" id="ARBA00025157"/>
    </source>
</evidence>
<dbReference type="PANTHER" id="PTHR43553:SF23">
    <property type="entry name" value="ABC TRANSPORTER ATP-BINDING COMPONENT"/>
    <property type="match status" value="1"/>
</dbReference>
<evidence type="ECO:0000313" key="13">
    <source>
        <dbReference type="Proteomes" id="UP000316416"/>
    </source>
</evidence>
<comment type="subcellular location">
    <subcellularLocation>
        <location evidence="1">Cell membrane</location>
        <topology evidence="1">Peripheral membrane protein</topology>
    </subcellularLocation>
</comment>
<evidence type="ECO:0000256" key="1">
    <source>
        <dbReference type="ARBA" id="ARBA00004202"/>
    </source>
</evidence>